<feature type="region of interest" description="Disordered" evidence="1">
    <location>
        <begin position="24"/>
        <end position="61"/>
    </location>
</feature>
<name>A0A8D9DIC9_BRACM</name>
<feature type="non-terminal residue" evidence="2">
    <location>
        <position position="1"/>
    </location>
</feature>
<feature type="compositionally biased region" description="Basic and acidic residues" evidence="1">
    <location>
        <begin position="34"/>
        <end position="45"/>
    </location>
</feature>
<dbReference type="EMBL" id="LS974621">
    <property type="protein sequence ID" value="CAG7877880.1"/>
    <property type="molecule type" value="Genomic_DNA"/>
</dbReference>
<organism evidence="2 3">
    <name type="scientific">Brassica campestris</name>
    <name type="common">Field mustard</name>
    <dbReference type="NCBI Taxonomy" id="3711"/>
    <lineage>
        <taxon>Eukaryota</taxon>
        <taxon>Viridiplantae</taxon>
        <taxon>Streptophyta</taxon>
        <taxon>Embryophyta</taxon>
        <taxon>Tracheophyta</taxon>
        <taxon>Spermatophyta</taxon>
        <taxon>Magnoliopsida</taxon>
        <taxon>eudicotyledons</taxon>
        <taxon>Gunneridae</taxon>
        <taxon>Pentapetalae</taxon>
        <taxon>rosids</taxon>
        <taxon>malvids</taxon>
        <taxon>Brassicales</taxon>
        <taxon>Brassicaceae</taxon>
        <taxon>Brassiceae</taxon>
        <taxon>Brassica</taxon>
    </lineage>
</organism>
<dbReference type="AlphaFoldDB" id="A0A8D9DIC9"/>
<dbReference type="Gramene" id="A05p44010.2_BraZ1">
    <property type="protein sequence ID" value="A05p44010.2_BraZ1.CDS.1"/>
    <property type="gene ID" value="A05g44010.2_BraZ1"/>
</dbReference>
<accession>A0A8D9DIC9</accession>
<evidence type="ECO:0000313" key="2">
    <source>
        <dbReference type="EMBL" id="CAG7877880.1"/>
    </source>
</evidence>
<evidence type="ECO:0000256" key="1">
    <source>
        <dbReference type="SAM" id="MobiDB-lite"/>
    </source>
</evidence>
<gene>
    <name evidence="2" type="ORF">BRAPAZ1V2_A05P44010.2</name>
</gene>
<sequence length="87" mass="10068">LETKSELEFELKIHKIVIAHKSKPSPRIIDAGIEDQRSEEVDSRSRSTSKGKNNLERSIEREREITRESFAVVFSENRIQGSNDTQR</sequence>
<protein>
    <submittedName>
        <fullName evidence="2">Uncharacterized protein</fullName>
    </submittedName>
</protein>
<dbReference type="Proteomes" id="UP000694005">
    <property type="component" value="Chromosome A05"/>
</dbReference>
<proteinExistence type="predicted"/>
<evidence type="ECO:0000313" key="3">
    <source>
        <dbReference type="Proteomes" id="UP000694005"/>
    </source>
</evidence>
<reference evidence="2 3" key="1">
    <citation type="submission" date="2021-07" db="EMBL/GenBank/DDBJ databases">
        <authorList>
            <consortium name="Genoscope - CEA"/>
            <person name="William W."/>
        </authorList>
    </citation>
    <scope>NUCLEOTIDE SEQUENCE [LARGE SCALE GENOMIC DNA]</scope>
</reference>